<evidence type="ECO:0000256" key="3">
    <source>
        <dbReference type="ARBA" id="ARBA00022448"/>
    </source>
</evidence>
<feature type="repeat" description="Solcar" evidence="8">
    <location>
        <begin position="59"/>
        <end position="141"/>
    </location>
</feature>
<evidence type="ECO:0000256" key="4">
    <source>
        <dbReference type="ARBA" id="ARBA00022692"/>
    </source>
</evidence>
<dbReference type="Pfam" id="PF00153">
    <property type="entry name" value="Mito_carr"/>
    <property type="match status" value="2"/>
</dbReference>
<gene>
    <name evidence="10" type="ORF">TL16_g12268</name>
</gene>
<name>A0A9W7BRH8_9STRA</name>
<organism evidence="10 11">
    <name type="scientific">Triparma laevis f. inornata</name>
    <dbReference type="NCBI Taxonomy" id="1714386"/>
    <lineage>
        <taxon>Eukaryota</taxon>
        <taxon>Sar</taxon>
        <taxon>Stramenopiles</taxon>
        <taxon>Ochrophyta</taxon>
        <taxon>Bolidophyceae</taxon>
        <taxon>Parmales</taxon>
        <taxon>Triparmaceae</taxon>
        <taxon>Triparma</taxon>
    </lineage>
</organism>
<dbReference type="Proteomes" id="UP001162640">
    <property type="component" value="Unassembled WGS sequence"/>
</dbReference>
<evidence type="ECO:0000256" key="8">
    <source>
        <dbReference type="PROSITE-ProRule" id="PRU00282"/>
    </source>
</evidence>
<dbReference type="GO" id="GO:0016020">
    <property type="term" value="C:membrane"/>
    <property type="evidence" value="ECO:0007669"/>
    <property type="project" value="UniProtKB-SubCell"/>
</dbReference>
<keyword evidence="4 8" id="KW-0812">Transmembrane</keyword>
<sequence>MYPIDTIKTRLQMSQKLTLNGLFDGLGSSLVGQVPYGVLTFGSYEIYKQKISERFPNLPVLPATCISAVLGDLTGSFWLCPSEVIKQNLQGGNFKSTADAVGSILKNQGPFGFYRGYLGGVVRDVPFRVLSLGSYEVVKEKYVNAKVKRGESKDLTSKEAAFVGAFAGSFSALATTPLDKMKTMLMTGQSTGNYLNACRDVLQREGTGAFFDGVVPRVGLIGPSVAIFFVVYERTKQVILKEKEGKGRN</sequence>
<dbReference type="PANTHER" id="PTHR45667">
    <property type="entry name" value="S-ADENOSYLMETHIONINE MITOCHONDRIAL CARRIER PROTEIN"/>
    <property type="match status" value="1"/>
</dbReference>
<keyword evidence="7 8" id="KW-0472">Membrane</keyword>
<evidence type="ECO:0000256" key="1">
    <source>
        <dbReference type="ARBA" id="ARBA00004141"/>
    </source>
</evidence>
<dbReference type="InterPro" id="IPR023395">
    <property type="entry name" value="MCP_dom_sf"/>
</dbReference>
<keyword evidence="5" id="KW-0677">Repeat</keyword>
<dbReference type="EMBL" id="BLQM01000488">
    <property type="protein sequence ID" value="GMH92169.1"/>
    <property type="molecule type" value="Genomic_DNA"/>
</dbReference>
<dbReference type="PROSITE" id="PS50920">
    <property type="entry name" value="SOLCAR"/>
    <property type="match status" value="3"/>
</dbReference>
<evidence type="ECO:0000256" key="6">
    <source>
        <dbReference type="ARBA" id="ARBA00022989"/>
    </source>
</evidence>
<evidence type="ECO:0000313" key="10">
    <source>
        <dbReference type="EMBL" id="GMH92169.1"/>
    </source>
</evidence>
<feature type="non-terminal residue" evidence="10">
    <location>
        <position position="1"/>
    </location>
</feature>
<accession>A0A9W7BRH8</accession>
<protein>
    <submittedName>
        <fullName evidence="10">Uncharacterized protein</fullName>
    </submittedName>
</protein>
<dbReference type="AlphaFoldDB" id="A0A9W7BRH8"/>
<keyword evidence="3 9" id="KW-0813">Transport</keyword>
<dbReference type="SUPFAM" id="SSF103506">
    <property type="entry name" value="Mitochondrial carrier"/>
    <property type="match status" value="1"/>
</dbReference>
<evidence type="ECO:0000313" key="11">
    <source>
        <dbReference type="Proteomes" id="UP001162640"/>
    </source>
</evidence>
<dbReference type="InterPro" id="IPR018108">
    <property type="entry name" value="MCP_transmembrane"/>
</dbReference>
<keyword evidence="6" id="KW-1133">Transmembrane helix</keyword>
<dbReference type="Gene3D" id="1.50.40.10">
    <property type="entry name" value="Mitochondrial carrier domain"/>
    <property type="match status" value="1"/>
</dbReference>
<evidence type="ECO:0000256" key="5">
    <source>
        <dbReference type="ARBA" id="ARBA00022737"/>
    </source>
</evidence>
<proteinExistence type="inferred from homology"/>
<evidence type="ECO:0000256" key="9">
    <source>
        <dbReference type="RuleBase" id="RU000488"/>
    </source>
</evidence>
<evidence type="ECO:0000256" key="2">
    <source>
        <dbReference type="ARBA" id="ARBA00006375"/>
    </source>
</evidence>
<feature type="non-terminal residue" evidence="10">
    <location>
        <position position="249"/>
    </location>
</feature>
<comment type="subcellular location">
    <subcellularLocation>
        <location evidence="1">Membrane</location>
        <topology evidence="1">Multi-pass membrane protein</topology>
    </subcellularLocation>
</comment>
<evidence type="ECO:0000256" key="7">
    <source>
        <dbReference type="ARBA" id="ARBA00023136"/>
    </source>
</evidence>
<comment type="caution">
    <text evidence="10">The sequence shown here is derived from an EMBL/GenBank/DDBJ whole genome shotgun (WGS) entry which is preliminary data.</text>
</comment>
<feature type="repeat" description="Solcar" evidence="8">
    <location>
        <begin position="155"/>
        <end position="238"/>
    </location>
</feature>
<comment type="similarity">
    <text evidence="2 9">Belongs to the mitochondrial carrier (TC 2.A.29) family.</text>
</comment>
<reference evidence="11" key="1">
    <citation type="journal article" date="2023" name="Commun. Biol.">
        <title>Genome analysis of Parmales, the sister group of diatoms, reveals the evolutionary specialization of diatoms from phago-mixotrophs to photoautotrophs.</title>
        <authorList>
            <person name="Ban H."/>
            <person name="Sato S."/>
            <person name="Yoshikawa S."/>
            <person name="Yamada K."/>
            <person name="Nakamura Y."/>
            <person name="Ichinomiya M."/>
            <person name="Sato N."/>
            <person name="Blanc-Mathieu R."/>
            <person name="Endo H."/>
            <person name="Kuwata A."/>
            <person name="Ogata H."/>
        </authorList>
    </citation>
    <scope>NUCLEOTIDE SEQUENCE [LARGE SCALE GENOMIC DNA]</scope>
</reference>
<feature type="repeat" description="Solcar" evidence="8">
    <location>
        <begin position="1"/>
        <end position="50"/>
    </location>
</feature>